<gene>
    <name evidence="1" type="ORF">LAC1533_1443</name>
</gene>
<sequence>MHNNLDVSASELPILSNKENYKYLDEISGNGAYQQVAWQQVDNQYIALYGTEPIELLTVKDLATEFPDETEE</sequence>
<organism evidence="1 2">
    <name type="scientific">Ligilactobacillus acidipiscis</name>
    <dbReference type="NCBI Taxonomy" id="89059"/>
    <lineage>
        <taxon>Bacteria</taxon>
        <taxon>Bacillati</taxon>
        <taxon>Bacillota</taxon>
        <taxon>Bacilli</taxon>
        <taxon>Lactobacillales</taxon>
        <taxon>Lactobacillaceae</taxon>
        <taxon>Ligilactobacillus</taxon>
    </lineage>
</organism>
<proteinExistence type="predicted"/>
<protein>
    <submittedName>
        <fullName evidence="1">Uncharacterized protein</fullName>
    </submittedName>
</protein>
<accession>A0A1K1KTR4</accession>
<dbReference type="GeneID" id="95349535"/>
<evidence type="ECO:0000313" key="2">
    <source>
        <dbReference type="Proteomes" id="UP000190935"/>
    </source>
</evidence>
<reference evidence="2" key="1">
    <citation type="submission" date="2016-11" db="EMBL/GenBank/DDBJ databases">
        <authorList>
            <person name="Papadimitriou K."/>
        </authorList>
    </citation>
    <scope>NUCLEOTIDE SEQUENCE [LARGE SCALE GENOMIC DNA]</scope>
    <source>
        <strain evidence="2">ACA-DC 1533</strain>
    </source>
</reference>
<name>A0A1K1KTR4_9LACO</name>
<dbReference type="Proteomes" id="UP000190935">
    <property type="component" value="Chromosome I"/>
</dbReference>
<dbReference type="KEGG" id="laca:LAC1533_1443"/>
<dbReference type="EMBL" id="LT630287">
    <property type="protein sequence ID" value="SFV40863.1"/>
    <property type="molecule type" value="Genomic_DNA"/>
</dbReference>
<dbReference type="AlphaFoldDB" id="A0A1K1KTR4"/>
<evidence type="ECO:0000313" key="1">
    <source>
        <dbReference type="EMBL" id="SFV40863.1"/>
    </source>
</evidence>
<dbReference type="RefSeq" id="WP_079579247.1">
    <property type="nucleotide sequence ID" value="NZ_CP173418.1"/>
</dbReference>